<organism evidence="1">
    <name type="scientific">Arundo donax</name>
    <name type="common">Giant reed</name>
    <name type="synonym">Donax arundinaceus</name>
    <dbReference type="NCBI Taxonomy" id="35708"/>
    <lineage>
        <taxon>Eukaryota</taxon>
        <taxon>Viridiplantae</taxon>
        <taxon>Streptophyta</taxon>
        <taxon>Embryophyta</taxon>
        <taxon>Tracheophyta</taxon>
        <taxon>Spermatophyta</taxon>
        <taxon>Magnoliopsida</taxon>
        <taxon>Liliopsida</taxon>
        <taxon>Poales</taxon>
        <taxon>Poaceae</taxon>
        <taxon>PACMAD clade</taxon>
        <taxon>Arundinoideae</taxon>
        <taxon>Arundineae</taxon>
        <taxon>Arundo</taxon>
    </lineage>
</organism>
<accession>A0A0A8Y0Z3</accession>
<dbReference type="AlphaFoldDB" id="A0A0A8Y0Z3"/>
<protein>
    <submittedName>
        <fullName evidence="1">Uncharacterized protein</fullName>
    </submittedName>
</protein>
<name>A0A0A8Y0Z3_ARUDO</name>
<dbReference type="EMBL" id="GBRH01277871">
    <property type="protein sequence ID" value="JAD20024.1"/>
    <property type="molecule type" value="Transcribed_RNA"/>
</dbReference>
<sequence length="31" mass="3616">MGFVSIVERSMIPLTLRNVLREGRLKLTLWS</sequence>
<reference evidence="1" key="2">
    <citation type="journal article" date="2015" name="Data Brief">
        <title>Shoot transcriptome of the giant reed, Arundo donax.</title>
        <authorList>
            <person name="Barrero R.A."/>
            <person name="Guerrero F.D."/>
            <person name="Moolhuijzen P."/>
            <person name="Goolsby J.A."/>
            <person name="Tidwell J."/>
            <person name="Bellgard S.E."/>
            <person name="Bellgard M.I."/>
        </authorList>
    </citation>
    <scope>NUCLEOTIDE SEQUENCE</scope>
    <source>
        <tissue evidence="1">Shoot tissue taken approximately 20 cm above the soil surface</tissue>
    </source>
</reference>
<proteinExistence type="predicted"/>
<evidence type="ECO:0000313" key="1">
    <source>
        <dbReference type="EMBL" id="JAD20024.1"/>
    </source>
</evidence>
<reference evidence="1" key="1">
    <citation type="submission" date="2014-09" db="EMBL/GenBank/DDBJ databases">
        <authorList>
            <person name="Magalhaes I.L.F."/>
            <person name="Oliveira U."/>
            <person name="Santos F.R."/>
            <person name="Vidigal T.H.D.A."/>
            <person name="Brescovit A.D."/>
            <person name="Santos A.J."/>
        </authorList>
    </citation>
    <scope>NUCLEOTIDE SEQUENCE</scope>
    <source>
        <tissue evidence="1">Shoot tissue taken approximately 20 cm above the soil surface</tissue>
    </source>
</reference>